<feature type="transmembrane region" description="Helical" evidence="8">
    <location>
        <begin position="232"/>
        <end position="250"/>
    </location>
</feature>
<name>A0ABT7XFB8_9ACTN</name>
<comment type="caution">
    <text evidence="11">The sequence shown here is derived from an EMBL/GenBank/DDBJ whole genome shotgun (WGS) entry which is preliminary data.</text>
</comment>
<evidence type="ECO:0000259" key="10">
    <source>
        <dbReference type="PROSITE" id="PS50929"/>
    </source>
</evidence>
<reference evidence="11" key="2">
    <citation type="submission" date="2024-05" db="EMBL/GenBank/DDBJ databases">
        <title>Identification and characterization of horizontal gene transfer across gut microbiota members of farm animals based on homology search.</title>
        <authorList>
            <person name="Schwarzerova J."/>
            <person name="Nykrynova M."/>
            <person name="Jureckova K."/>
            <person name="Cejkova D."/>
            <person name="Rychlik I."/>
        </authorList>
    </citation>
    <scope>NUCLEOTIDE SEQUENCE</scope>
    <source>
        <strain evidence="11">176_SSukc20</strain>
    </source>
</reference>
<feature type="domain" description="ABC transporter" evidence="9">
    <location>
        <begin position="510"/>
        <end position="745"/>
    </location>
</feature>
<evidence type="ECO:0000256" key="7">
    <source>
        <dbReference type="SAM" id="MobiDB-lite"/>
    </source>
</evidence>
<dbReference type="InterPro" id="IPR039421">
    <property type="entry name" value="Type_1_exporter"/>
</dbReference>
<keyword evidence="3" id="KW-0547">Nucleotide-binding</keyword>
<keyword evidence="6 8" id="KW-0472">Membrane</keyword>
<dbReference type="InterPro" id="IPR027417">
    <property type="entry name" value="P-loop_NTPase"/>
</dbReference>
<organism evidence="11 12">
    <name type="scientific">Collinsella ihumii</name>
    <dbReference type="NCBI Taxonomy" id="1720204"/>
    <lineage>
        <taxon>Bacteria</taxon>
        <taxon>Bacillati</taxon>
        <taxon>Actinomycetota</taxon>
        <taxon>Coriobacteriia</taxon>
        <taxon>Coriobacteriales</taxon>
        <taxon>Coriobacteriaceae</taxon>
        <taxon>Collinsella</taxon>
    </lineage>
</organism>
<protein>
    <submittedName>
        <fullName evidence="11">ABC transporter ATP-binding protein</fullName>
    </submittedName>
</protein>
<dbReference type="CDD" id="cd18548">
    <property type="entry name" value="ABC_6TM_Tm287_like"/>
    <property type="match status" value="1"/>
</dbReference>
<feature type="transmembrane region" description="Helical" evidence="8">
    <location>
        <begin position="411"/>
        <end position="431"/>
    </location>
</feature>
<dbReference type="PROSITE" id="PS50893">
    <property type="entry name" value="ABC_TRANSPORTER_2"/>
    <property type="match status" value="1"/>
</dbReference>
<dbReference type="PANTHER" id="PTHR24221:SF276">
    <property type="entry name" value="ABC TRANSPORTER, ATP-BINDING_PERMEASE PROTEIN"/>
    <property type="match status" value="1"/>
</dbReference>
<evidence type="ECO:0000256" key="2">
    <source>
        <dbReference type="ARBA" id="ARBA00022692"/>
    </source>
</evidence>
<feature type="transmembrane region" description="Helical" evidence="8">
    <location>
        <begin position="451"/>
        <end position="469"/>
    </location>
</feature>
<keyword evidence="4 11" id="KW-0067">ATP-binding</keyword>
<gene>
    <name evidence="11" type="ORF">QVN30_07240</name>
</gene>
<keyword evidence="5 8" id="KW-1133">Transmembrane helix</keyword>
<feature type="region of interest" description="Disordered" evidence="7">
    <location>
        <begin position="750"/>
        <end position="786"/>
    </location>
</feature>
<dbReference type="PANTHER" id="PTHR24221">
    <property type="entry name" value="ATP-BINDING CASSETTE SUB-FAMILY B"/>
    <property type="match status" value="1"/>
</dbReference>
<feature type="domain" description="ABC transmembrane type-1" evidence="10">
    <location>
        <begin position="229"/>
        <end position="471"/>
    </location>
</feature>
<dbReference type="InterPro" id="IPR003593">
    <property type="entry name" value="AAA+_ATPase"/>
</dbReference>
<dbReference type="Gene3D" id="1.20.1560.10">
    <property type="entry name" value="ABC transporter type 1, transmembrane domain"/>
    <property type="match status" value="1"/>
</dbReference>
<evidence type="ECO:0000256" key="4">
    <source>
        <dbReference type="ARBA" id="ARBA00022840"/>
    </source>
</evidence>
<dbReference type="EMBL" id="JAUEIQ010000006">
    <property type="protein sequence ID" value="MDN0064100.1"/>
    <property type="molecule type" value="Genomic_DNA"/>
</dbReference>
<feature type="transmembrane region" description="Helical" evidence="8">
    <location>
        <begin position="330"/>
        <end position="349"/>
    </location>
</feature>
<evidence type="ECO:0000313" key="12">
    <source>
        <dbReference type="Proteomes" id="UP001168435"/>
    </source>
</evidence>
<evidence type="ECO:0000256" key="5">
    <source>
        <dbReference type="ARBA" id="ARBA00022989"/>
    </source>
</evidence>
<dbReference type="GO" id="GO:0005524">
    <property type="term" value="F:ATP binding"/>
    <property type="evidence" value="ECO:0007669"/>
    <property type="project" value="UniProtKB-KW"/>
</dbReference>
<sequence length="786" mass="85374">MRIFSFLKNHKLSFLIALVLLFAQANFELTLPGVMSDIVDVGISQGGISSTVPDEITSEDLESVELFLSDAEVDQVEPHFSEPDADGVRTFTGSRSDRESLEGFMGEAEMLAYQFMEGVSIDEFDAATESSAADAGTAQQAPAASADPVELMRQMFGDTIDIADIERLVDAGVVTKDQLVESRETLTRQLGDNGDSIIQSRAIEFVESAYRDAGVDLTAVQSNYLFSQGLTMLGYALASAACAILAALNASRTSAAIGRDLRHQLYERVLDYSPAEMGKFSAASLITRATNDIQQIQMITVMCLRIVLFAPCMGLGAVVRVLTTPTGMEWILVVAIVAIAIAIGVLMGVTMPKFRIMQSLVDRNNLIAREILTGIMPIRAFGRQKHEEERYDEANRELTSTYIFTNRCMTFLMPVMMIVMNATTVGIVWFGAQGVDAGNLQVGTLMAYINYVMQVIMSFMILTMISVMLPRAGVAADRVQEVLDTQTSIKNPEPEARVTRERSEGWKGVVSYNDVTFTYPDADVPTLENISFTAEPGKTVAIIGSTGCGKSTLVQLIPRLYDVTEGSITLDGVDIRNIDLAELRRTIGYVPQKRMLFSGTIESNIKYGDESMSDEDMVQAAQIAQATEFIEGKPDGYSSPISQGGTNVSGGQNQRLSIARALAIHPKVLVFDDSFSALDYKTDATLRAELDRRCSDSAVIIVAQRIATIMHADEILVLDDGRIVGRGTHAELLHSCPEYLEIAKSQLSESELGLDEPARPASGQSGDEGVEPAAAAEDSTEKGGER</sequence>
<dbReference type="InterPro" id="IPR011527">
    <property type="entry name" value="ABC1_TM_dom"/>
</dbReference>
<evidence type="ECO:0000313" key="11">
    <source>
        <dbReference type="EMBL" id="MDN0064100.1"/>
    </source>
</evidence>
<dbReference type="SUPFAM" id="SSF90123">
    <property type="entry name" value="ABC transporter transmembrane region"/>
    <property type="match status" value="1"/>
</dbReference>
<reference evidence="11" key="1">
    <citation type="submission" date="2023-06" db="EMBL/GenBank/DDBJ databases">
        <authorList>
            <person name="Zeman M."/>
            <person name="Kubasova T."/>
            <person name="Jahodarova E."/>
            <person name="Nykrynova M."/>
            <person name="Rychlik I."/>
        </authorList>
    </citation>
    <scope>NUCLEOTIDE SEQUENCE</scope>
    <source>
        <strain evidence="11">176_SSukc20</strain>
    </source>
</reference>
<dbReference type="Pfam" id="PF00664">
    <property type="entry name" value="ABC_membrane"/>
    <property type="match status" value="1"/>
</dbReference>
<dbReference type="Pfam" id="PF00005">
    <property type="entry name" value="ABC_tran"/>
    <property type="match status" value="1"/>
</dbReference>
<evidence type="ECO:0000259" key="9">
    <source>
        <dbReference type="PROSITE" id="PS50893"/>
    </source>
</evidence>
<accession>A0ABT7XFB8</accession>
<feature type="transmembrane region" description="Helical" evidence="8">
    <location>
        <begin position="298"/>
        <end position="318"/>
    </location>
</feature>
<evidence type="ECO:0000256" key="1">
    <source>
        <dbReference type="ARBA" id="ARBA00004651"/>
    </source>
</evidence>
<evidence type="ECO:0000256" key="6">
    <source>
        <dbReference type="ARBA" id="ARBA00023136"/>
    </source>
</evidence>
<keyword evidence="2 8" id="KW-0812">Transmembrane</keyword>
<evidence type="ECO:0000256" key="8">
    <source>
        <dbReference type="SAM" id="Phobius"/>
    </source>
</evidence>
<dbReference type="InterPro" id="IPR003439">
    <property type="entry name" value="ABC_transporter-like_ATP-bd"/>
</dbReference>
<dbReference type="Proteomes" id="UP001168435">
    <property type="component" value="Unassembled WGS sequence"/>
</dbReference>
<dbReference type="Gene3D" id="3.40.50.300">
    <property type="entry name" value="P-loop containing nucleotide triphosphate hydrolases"/>
    <property type="match status" value="1"/>
</dbReference>
<keyword evidence="12" id="KW-1185">Reference proteome</keyword>
<dbReference type="SMART" id="SM00382">
    <property type="entry name" value="AAA"/>
    <property type="match status" value="1"/>
</dbReference>
<proteinExistence type="predicted"/>
<dbReference type="SUPFAM" id="SSF52540">
    <property type="entry name" value="P-loop containing nucleoside triphosphate hydrolases"/>
    <property type="match status" value="1"/>
</dbReference>
<dbReference type="InterPro" id="IPR036640">
    <property type="entry name" value="ABC1_TM_sf"/>
</dbReference>
<dbReference type="PROSITE" id="PS50929">
    <property type="entry name" value="ABC_TM1F"/>
    <property type="match status" value="1"/>
</dbReference>
<evidence type="ECO:0000256" key="3">
    <source>
        <dbReference type="ARBA" id="ARBA00022741"/>
    </source>
</evidence>
<comment type="subcellular location">
    <subcellularLocation>
        <location evidence="1">Cell membrane</location>
        <topology evidence="1">Multi-pass membrane protein</topology>
    </subcellularLocation>
</comment>